<evidence type="ECO:0000313" key="2">
    <source>
        <dbReference type="EMBL" id="MBV2360463.1"/>
    </source>
</evidence>
<dbReference type="RefSeq" id="WP_217778623.1">
    <property type="nucleotide sequence ID" value="NZ_JAHRWL010000002.1"/>
</dbReference>
<evidence type="ECO:0000256" key="1">
    <source>
        <dbReference type="SAM" id="MobiDB-lite"/>
    </source>
</evidence>
<gene>
    <name evidence="2" type="ORF">KUH32_11815</name>
</gene>
<organism evidence="2 3">
    <name type="scientific">Thalassococcus arenae</name>
    <dbReference type="NCBI Taxonomy" id="2851652"/>
    <lineage>
        <taxon>Bacteria</taxon>
        <taxon>Pseudomonadati</taxon>
        <taxon>Pseudomonadota</taxon>
        <taxon>Alphaproteobacteria</taxon>
        <taxon>Rhodobacterales</taxon>
        <taxon>Roseobacteraceae</taxon>
        <taxon>Thalassococcus</taxon>
    </lineage>
</organism>
<comment type="caution">
    <text evidence="2">The sequence shown here is derived from an EMBL/GenBank/DDBJ whole genome shotgun (WGS) entry which is preliminary data.</text>
</comment>
<dbReference type="Proteomes" id="UP001166293">
    <property type="component" value="Unassembled WGS sequence"/>
</dbReference>
<sequence>MSNAITPDGRLPYPAFAPGSVASEPVTITRDDPTADSAGFERTAIRSP</sequence>
<proteinExistence type="predicted"/>
<evidence type="ECO:0000313" key="3">
    <source>
        <dbReference type="Proteomes" id="UP001166293"/>
    </source>
</evidence>
<protein>
    <submittedName>
        <fullName evidence="2">Uncharacterized protein</fullName>
    </submittedName>
</protein>
<feature type="region of interest" description="Disordered" evidence="1">
    <location>
        <begin position="1"/>
        <end position="48"/>
    </location>
</feature>
<keyword evidence="3" id="KW-1185">Reference proteome</keyword>
<reference evidence="2" key="1">
    <citation type="submission" date="2021-06" db="EMBL/GenBank/DDBJ databases">
        <title>Thalassococcus sp. CAU 1522 isolated from sea sand, Republic of Korea.</title>
        <authorList>
            <person name="Kim W."/>
        </authorList>
    </citation>
    <scope>NUCLEOTIDE SEQUENCE</scope>
    <source>
        <strain evidence="2">CAU 1522</strain>
    </source>
</reference>
<dbReference type="EMBL" id="JAHRWL010000002">
    <property type="protein sequence ID" value="MBV2360463.1"/>
    <property type="molecule type" value="Genomic_DNA"/>
</dbReference>
<name>A0ABS6N9J4_9RHOB</name>
<accession>A0ABS6N9J4</accession>